<evidence type="ECO:0000313" key="2">
    <source>
        <dbReference type="Proteomes" id="UP000823388"/>
    </source>
</evidence>
<proteinExistence type="predicted"/>
<accession>A0A8T0X156</accession>
<organism evidence="1 2">
    <name type="scientific">Panicum virgatum</name>
    <name type="common">Blackwell switchgrass</name>
    <dbReference type="NCBI Taxonomy" id="38727"/>
    <lineage>
        <taxon>Eukaryota</taxon>
        <taxon>Viridiplantae</taxon>
        <taxon>Streptophyta</taxon>
        <taxon>Embryophyta</taxon>
        <taxon>Tracheophyta</taxon>
        <taxon>Spermatophyta</taxon>
        <taxon>Magnoliopsida</taxon>
        <taxon>Liliopsida</taxon>
        <taxon>Poales</taxon>
        <taxon>Poaceae</taxon>
        <taxon>PACMAD clade</taxon>
        <taxon>Panicoideae</taxon>
        <taxon>Panicodae</taxon>
        <taxon>Paniceae</taxon>
        <taxon>Panicinae</taxon>
        <taxon>Panicum</taxon>
        <taxon>Panicum sect. Hiantes</taxon>
    </lineage>
</organism>
<name>A0A8T0X156_PANVG</name>
<keyword evidence="2" id="KW-1185">Reference proteome</keyword>
<dbReference type="AlphaFoldDB" id="A0A8T0X156"/>
<evidence type="ECO:0000313" key="1">
    <source>
        <dbReference type="EMBL" id="KAG2652468.1"/>
    </source>
</evidence>
<sequence>MSAPSIYELALPLTKDKRIPFKRCLDCLIDSVPAKLLGTPTVPCSVHLQTYDDRKDAVSLQQGLIVPGPYGVRLPLPLKSEYAHAYVLFKVETSMSSRNSNAAMNISGV</sequence>
<reference evidence="1" key="1">
    <citation type="submission" date="2020-05" db="EMBL/GenBank/DDBJ databases">
        <title>WGS assembly of Panicum virgatum.</title>
        <authorList>
            <person name="Lovell J.T."/>
            <person name="Jenkins J."/>
            <person name="Shu S."/>
            <person name="Juenger T.E."/>
            <person name="Schmutz J."/>
        </authorList>
    </citation>
    <scope>NUCLEOTIDE SEQUENCE</scope>
    <source>
        <strain evidence="1">AP13</strain>
    </source>
</reference>
<comment type="caution">
    <text evidence="1">The sequence shown here is derived from an EMBL/GenBank/DDBJ whole genome shotgun (WGS) entry which is preliminary data.</text>
</comment>
<protein>
    <submittedName>
        <fullName evidence="1">Uncharacterized protein</fullName>
    </submittedName>
</protein>
<dbReference type="Proteomes" id="UP000823388">
    <property type="component" value="Chromosome 1N"/>
</dbReference>
<dbReference type="EMBL" id="CM029038">
    <property type="protein sequence ID" value="KAG2652468.1"/>
    <property type="molecule type" value="Genomic_DNA"/>
</dbReference>
<gene>
    <name evidence="1" type="ORF">PVAP13_1NG349019</name>
</gene>